<evidence type="ECO:0000313" key="3">
    <source>
        <dbReference type="Proteomes" id="UP001141806"/>
    </source>
</evidence>
<organism evidence="2 3">
    <name type="scientific">Protea cynaroides</name>
    <dbReference type="NCBI Taxonomy" id="273540"/>
    <lineage>
        <taxon>Eukaryota</taxon>
        <taxon>Viridiplantae</taxon>
        <taxon>Streptophyta</taxon>
        <taxon>Embryophyta</taxon>
        <taxon>Tracheophyta</taxon>
        <taxon>Spermatophyta</taxon>
        <taxon>Magnoliopsida</taxon>
        <taxon>Proteales</taxon>
        <taxon>Proteaceae</taxon>
        <taxon>Protea</taxon>
    </lineage>
</organism>
<gene>
    <name evidence="2" type="ORF">NE237_000035</name>
</gene>
<comment type="caution">
    <text evidence="2">The sequence shown here is derived from an EMBL/GenBank/DDBJ whole genome shotgun (WGS) entry which is preliminary data.</text>
</comment>
<feature type="region of interest" description="Disordered" evidence="1">
    <location>
        <begin position="161"/>
        <end position="190"/>
    </location>
</feature>
<proteinExistence type="predicted"/>
<dbReference type="PANTHER" id="PTHR31903:SF6">
    <property type="entry name" value="F12F1.11-RELATED"/>
    <property type="match status" value="1"/>
</dbReference>
<name>A0A9Q0GKP1_9MAGN</name>
<evidence type="ECO:0000313" key="2">
    <source>
        <dbReference type="EMBL" id="KAJ4942635.1"/>
    </source>
</evidence>
<dbReference type="Proteomes" id="UP001141806">
    <property type="component" value="Unassembled WGS sequence"/>
</dbReference>
<dbReference type="OrthoDB" id="1937859at2759"/>
<dbReference type="PANTHER" id="PTHR31903">
    <property type="entry name" value="F12F1.11-RELATED"/>
    <property type="match status" value="1"/>
</dbReference>
<keyword evidence="3" id="KW-1185">Reference proteome</keyword>
<dbReference type="AlphaFoldDB" id="A0A9Q0GKP1"/>
<reference evidence="2" key="1">
    <citation type="journal article" date="2023" name="Plant J.">
        <title>The genome of the king protea, Protea cynaroides.</title>
        <authorList>
            <person name="Chang J."/>
            <person name="Duong T.A."/>
            <person name="Schoeman C."/>
            <person name="Ma X."/>
            <person name="Roodt D."/>
            <person name="Barker N."/>
            <person name="Li Z."/>
            <person name="Van de Peer Y."/>
            <person name="Mizrachi E."/>
        </authorList>
    </citation>
    <scope>NUCLEOTIDE SEQUENCE</scope>
    <source>
        <tissue evidence="2">Young leaves</tissue>
    </source>
</reference>
<feature type="region of interest" description="Disordered" evidence="1">
    <location>
        <begin position="127"/>
        <end position="146"/>
    </location>
</feature>
<dbReference type="EMBL" id="JAMYWD010001604">
    <property type="protein sequence ID" value="KAJ4942635.1"/>
    <property type="molecule type" value="Genomic_DNA"/>
</dbReference>
<protein>
    <submittedName>
        <fullName evidence="2">Uncharacterized protein</fullName>
    </submittedName>
</protein>
<feature type="compositionally biased region" description="Basic residues" evidence="1">
    <location>
        <begin position="129"/>
        <end position="140"/>
    </location>
</feature>
<evidence type="ECO:0000256" key="1">
    <source>
        <dbReference type="SAM" id="MobiDB-lite"/>
    </source>
</evidence>
<sequence length="256" mass="29711">MHVPVWLHIHPTQKMIWDAPFIQDLYEEHYRKGKVHPSLPIVSDHLAFLPATLFTLTVEFFPEIGRNGRKPKTVAGSASGGDHPASFNCNCFRCYMSYWVQWDSSPNHQIIHEILDGFEDRLIQQRANSKSKKGRRRRGTHANSSQVGMLWKGKIVERWREGEPGRGEEGEREMRKQRDRERKEGSREKLPGKSQCIIPFIPVHLWCRLTAARGWQLSHPPPPVGLEFSRVVEQKQVARQEDLIKQIRVISPLFNL</sequence>
<accession>A0A9Q0GKP1</accession>